<dbReference type="Proteomes" id="UP000005204">
    <property type="component" value="Unassembled WGS sequence"/>
</dbReference>
<evidence type="ECO:0000256" key="2">
    <source>
        <dbReference type="ARBA" id="ARBA00022606"/>
    </source>
</evidence>
<dbReference type="InterPro" id="IPR014752">
    <property type="entry name" value="Arrestin-like_C"/>
</dbReference>
<dbReference type="InterPro" id="IPR050357">
    <property type="entry name" value="Arrestin_domain-protein"/>
</dbReference>
<dbReference type="KEGG" id="bmor:101747167"/>
<protein>
    <recommendedName>
        <fullName evidence="3">Arrestin C-terminal-like domain-containing protein</fullName>
    </recommendedName>
</protein>
<dbReference type="Pfam" id="PF00339">
    <property type="entry name" value="Arrestin_N"/>
    <property type="match status" value="1"/>
</dbReference>
<evidence type="ECO:0000313" key="5">
    <source>
        <dbReference type="Proteomes" id="UP000005204"/>
    </source>
</evidence>
<dbReference type="EnsemblMetazoa" id="XM_004925386.3">
    <property type="protein sequence ID" value="XP_004925443.2"/>
    <property type="gene ID" value="LOC101747167"/>
</dbReference>
<name>A0A8R2ALU9_BOMMO</name>
<organism evidence="4 5">
    <name type="scientific">Bombyx mori</name>
    <name type="common">Silk moth</name>
    <dbReference type="NCBI Taxonomy" id="7091"/>
    <lineage>
        <taxon>Eukaryota</taxon>
        <taxon>Metazoa</taxon>
        <taxon>Ecdysozoa</taxon>
        <taxon>Arthropoda</taxon>
        <taxon>Hexapoda</taxon>
        <taxon>Insecta</taxon>
        <taxon>Pterygota</taxon>
        <taxon>Neoptera</taxon>
        <taxon>Endopterygota</taxon>
        <taxon>Lepidoptera</taxon>
        <taxon>Glossata</taxon>
        <taxon>Ditrysia</taxon>
        <taxon>Bombycoidea</taxon>
        <taxon>Bombycidae</taxon>
        <taxon>Bombycinae</taxon>
        <taxon>Bombyx</taxon>
    </lineage>
</organism>
<reference evidence="4" key="2">
    <citation type="submission" date="2022-06" db="UniProtKB">
        <authorList>
            <consortium name="EnsemblMetazoa"/>
        </authorList>
    </citation>
    <scope>IDENTIFICATION</scope>
    <source>
        <strain evidence="4">p50T (Dazao)</strain>
    </source>
</reference>
<dbReference type="GO" id="GO:0005737">
    <property type="term" value="C:cytoplasm"/>
    <property type="evidence" value="ECO:0007669"/>
    <property type="project" value="TreeGrafter"/>
</dbReference>
<dbReference type="InterPro" id="IPR011022">
    <property type="entry name" value="Arrestin_C-like"/>
</dbReference>
<evidence type="ECO:0000256" key="1">
    <source>
        <dbReference type="ARBA" id="ARBA00005298"/>
    </source>
</evidence>
<dbReference type="Pfam" id="PF02752">
    <property type="entry name" value="Arrestin_C"/>
    <property type="match status" value="1"/>
</dbReference>
<dbReference type="PANTHER" id="PTHR11188">
    <property type="entry name" value="ARRESTIN DOMAIN CONTAINING PROTEIN"/>
    <property type="match status" value="1"/>
</dbReference>
<keyword evidence="5" id="KW-1185">Reference proteome</keyword>
<proteinExistence type="inferred from homology"/>
<dbReference type="SUPFAM" id="SSF81296">
    <property type="entry name" value="E set domains"/>
    <property type="match status" value="2"/>
</dbReference>
<comment type="similarity">
    <text evidence="1">Belongs to the arrestin family.</text>
</comment>
<dbReference type="RefSeq" id="XP_004925443.2">
    <property type="nucleotide sequence ID" value="XM_004925386.4"/>
</dbReference>
<evidence type="ECO:0000313" key="4">
    <source>
        <dbReference type="EnsemblMetazoa" id="XP_004925443.2"/>
    </source>
</evidence>
<dbReference type="SMART" id="SM01017">
    <property type="entry name" value="Arrestin_C"/>
    <property type="match status" value="1"/>
</dbReference>
<dbReference type="PANTHER" id="PTHR11188:SF176">
    <property type="entry name" value="ARRESTIN DOMAIN-CONTAINING PROTEIN 1"/>
    <property type="match status" value="1"/>
</dbReference>
<dbReference type="AlphaFoldDB" id="A0A8R2ALU9"/>
<dbReference type="InterPro" id="IPR011021">
    <property type="entry name" value="Arrestin-like_N"/>
</dbReference>
<sequence>MECGFEKGTIKLDSIRNVFYSGQIVTGSVNFTLDRPITVQALFVEATGEAVVEWIEKETETYNGVKQYKQVRYYGNEAYLRHTQHLVANNGQIQLPAGPQSLPFRFQIPHTAPSTVAGERGNINYKITARLIQANNSAEELGTIFEVVAPFDLNLANDTVKQPVNFELEETDAGCSCFFGSGEISVKITLPVTGYCPGQIIPISVQAQNRSGNEIKKIVYQLVVKECYRTKQPMAEYMPPERVLASVKSGAVLGKTTRNFTVNLKVPDLIVPNLENCTIIDIGYFFKVRVKLSGCDDDLEDESEICLGLIPLIGFTQDEYKHPMAHSLPDGPIPDPLQAPVGINSGVIEPSNSPYTTSQVSHVQSSYPTQNVPYPAHNVPYLPQNVPYPPQNMPYPSHPPDQASTGRAPFCDYQIGFQGPQGTSHPAPYNMPQNYTPYPGPTPASTGYPLHVTMPQTSSPIQPSAPPPSS</sequence>
<dbReference type="Gene3D" id="2.60.40.640">
    <property type="match status" value="2"/>
</dbReference>
<keyword evidence="2" id="KW-0716">Sensory transduction</keyword>
<feature type="domain" description="Arrestin C-terminal-like" evidence="3">
    <location>
        <begin position="180"/>
        <end position="312"/>
    </location>
</feature>
<reference evidence="5" key="1">
    <citation type="journal article" date="2008" name="Insect Biochem. Mol. Biol.">
        <title>The genome of a lepidopteran model insect, the silkworm Bombyx mori.</title>
        <authorList>
            <consortium name="International Silkworm Genome Consortium"/>
        </authorList>
    </citation>
    <scope>NUCLEOTIDE SEQUENCE [LARGE SCALE GENOMIC DNA]</scope>
    <source>
        <strain evidence="5">p50T</strain>
    </source>
</reference>
<evidence type="ECO:0000259" key="3">
    <source>
        <dbReference type="SMART" id="SM01017"/>
    </source>
</evidence>
<dbReference type="GO" id="GO:0015031">
    <property type="term" value="P:protein transport"/>
    <property type="evidence" value="ECO:0007669"/>
    <property type="project" value="TreeGrafter"/>
</dbReference>
<accession>A0A8R2ALU9</accession>
<dbReference type="InterPro" id="IPR014756">
    <property type="entry name" value="Ig_E-set"/>
</dbReference>
<dbReference type="GeneID" id="101747167"/>